<dbReference type="Proteomes" id="UP000593567">
    <property type="component" value="Unassembled WGS sequence"/>
</dbReference>
<keyword evidence="2" id="KW-1185">Reference proteome</keyword>
<dbReference type="AlphaFoldDB" id="A0A7J7KIS8"/>
<evidence type="ECO:0000313" key="2">
    <source>
        <dbReference type="Proteomes" id="UP000593567"/>
    </source>
</evidence>
<evidence type="ECO:0000313" key="1">
    <source>
        <dbReference type="EMBL" id="KAF6037508.1"/>
    </source>
</evidence>
<name>A0A7J7KIS8_BUGNE</name>
<proteinExistence type="predicted"/>
<organism evidence="1 2">
    <name type="scientific">Bugula neritina</name>
    <name type="common">Brown bryozoan</name>
    <name type="synonym">Sertularia neritina</name>
    <dbReference type="NCBI Taxonomy" id="10212"/>
    <lineage>
        <taxon>Eukaryota</taxon>
        <taxon>Metazoa</taxon>
        <taxon>Spiralia</taxon>
        <taxon>Lophotrochozoa</taxon>
        <taxon>Bryozoa</taxon>
        <taxon>Gymnolaemata</taxon>
        <taxon>Cheilostomatida</taxon>
        <taxon>Flustrina</taxon>
        <taxon>Buguloidea</taxon>
        <taxon>Bugulidae</taxon>
        <taxon>Bugula</taxon>
    </lineage>
</organism>
<reference evidence="1" key="1">
    <citation type="submission" date="2020-06" db="EMBL/GenBank/DDBJ databases">
        <title>Draft genome of Bugula neritina, a colonial animal packing powerful symbionts and potential medicines.</title>
        <authorList>
            <person name="Rayko M."/>
        </authorList>
    </citation>
    <scope>NUCLEOTIDE SEQUENCE [LARGE SCALE GENOMIC DNA]</scope>
    <source>
        <strain evidence="1">Kwan_BN1</strain>
    </source>
</reference>
<gene>
    <name evidence="1" type="ORF">EB796_004180</name>
</gene>
<dbReference type="EMBL" id="VXIV02000559">
    <property type="protein sequence ID" value="KAF6037508.1"/>
    <property type="molecule type" value="Genomic_DNA"/>
</dbReference>
<sequence length="202" mass="21024">MAGGQIGTTGRNAQLSVAAAFAFGSEVATIPPLRLEVQHAAGEKLREDSVLQIFPVQYTVVGLHGVLGPVAQPLVEEAVSVDTGPAPTLLLLMTGTVVWGLQQKVVPVTTTSTALLMASGGRGLHGACVLYPVVMVFKGGTDCAATRTQPMGDNSVLVAQACQVKDETAMQGSVQLRWCNFELVLQWPRECGVTGIVGAAVQ</sequence>
<protein>
    <submittedName>
        <fullName evidence="1">Uncharacterized protein</fullName>
    </submittedName>
</protein>
<accession>A0A7J7KIS8</accession>
<comment type="caution">
    <text evidence="1">The sequence shown here is derived from an EMBL/GenBank/DDBJ whole genome shotgun (WGS) entry which is preliminary data.</text>
</comment>